<dbReference type="EnsemblPlants" id="Solyc05g012215.1.1">
    <property type="protein sequence ID" value="Solyc05g012215.1.1"/>
    <property type="gene ID" value="Solyc05g012215.1"/>
</dbReference>
<keyword evidence="2" id="KW-1185">Reference proteome</keyword>
<dbReference type="Proteomes" id="UP000004994">
    <property type="component" value="Chromosome 5"/>
</dbReference>
<reference evidence="1" key="1">
    <citation type="journal article" date="2012" name="Nature">
        <title>The tomato genome sequence provides insights into fleshy fruit evolution.</title>
        <authorList>
            <consortium name="Tomato Genome Consortium"/>
        </authorList>
    </citation>
    <scope>NUCLEOTIDE SEQUENCE [LARGE SCALE GENOMIC DNA]</scope>
    <source>
        <strain evidence="1">cv. Heinz 1706</strain>
    </source>
</reference>
<protein>
    <submittedName>
        <fullName evidence="1">Uncharacterized protein</fullName>
    </submittedName>
</protein>
<dbReference type="InParanoid" id="A0A3Q7H861"/>
<dbReference type="AlphaFoldDB" id="A0A3Q7H861"/>
<accession>A0A3Q7H861</accession>
<evidence type="ECO:0000313" key="1">
    <source>
        <dbReference type="EnsemblPlants" id="Solyc05g012215.1.1"/>
    </source>
</evidence>
<name>A0A3Q7H861_SOLLC</name>
<proteinExistence type="predicted"/>
<dbReference type="Gramene" id="Solyc05g012215.1.1">
    <property type="protein sequence ID" value="Solyc05g012215.1.1"/>
    <property type="gene ID" value="Solyc05g012215.1"/>
</dbReference>
<sequence length="67" mass="7766">MLSYKNYINRLLRLRLRETLLSPKAFLWFSGEGVEDFNLKVIRTIIRKATTVANTNALLKATVLQLE</sequence>
<organism evidence="1">
    <name type="scientific">Solanum lycopersicum</name>
    <name type="common">Tomato</name>
    <name type="synonym">Lycopersicon esculentum</name>
    <dbReference type="NCBI Taxonomy" id="4081"/>
    <lineage>
        <taxon>Eukaryota</taxon>
        <taxon>Viridiplantae</taxon>
        <taxon>Streptophyta</taxon>
        <taxon>Embryophyta</taxon>
        <taxon>Tracheophyta</taxon>
        <taxon>Spermatophyta</taxon>
        <taxon>Magnoliopsida</taxon>
        <taxon>eudicotyledons</taxon>
        <taxon>Gunneridae</taxon>
        <taxon>Pentapetalae</taxon>
        <taxon>asterids</taxon>
        <taxon>lamiids</taxon>
        <taxon>Solanales</taxon>
        <taxon>Solanaceae</taxon>
        <taxon>Solanoideae</taxon>
        <taxon>Solaneae</taxon>
        <taxon>Solanum</taxon>
        <taxon>Solanum subgen. Lycopersicon</taxon>
    </lineage>
</organism>
<evidence type="ECO:0000313" key="2">
    <source>
        <dbReference type="Proteomes" id="UP000004994"/>
    </source>
</evidence>
<reference evidence="1" key="2">
    <citation type="submission" date="2019-01" db="UniProtKB">
        <authorList>
            <consortium name="EnsemblPlants"/>
        </authorList>
    </citation>
    <scope>IDENTIFICATION</scope>
    <source>
        <strain evidence="1">cv. Heinz 1706</strain>
    </source>
</reference>